<evidence type="ECO:0000313" key="3">
    <source>
        <dbReference type="Proteomes" id="UP000314294"/>
    </source>
</evidence>
<dbReference type="Proteomes" id="UP000314294">
    <property type="component" value="Unassembled WGS sequence"/>
</dbReference>
<protein>
    <submittedName>
        <fullName evidence="2">Uncharacterized protein</fullName>
    </submittedName>
</protein>
<feature type="compositionally biased region" description="Low complexity" evidence="1">
    <location>
        <begin position="14"/>
        <end position="25"/>
    </location>
</feature>
<feature type="region of interest" description="Disordered" evidence="1">
    <location>
        <begin position="122"/>
        <end position="155"/>
    </location>
</feature>
<accession>A0A4Z2ES01</accession>
<keyword evidence="3" id="KW-1185">Reference proteome</keyword>
<feature type="compositionally biased region" description="Polar residues" evidence="1">
    <location>
        <begin position="27"/>
        <end position="38"/>
    </location>
</feature>
<feature type="region of interest" description="Disordered" evidence="1">
    <location>
        <begin position="1"/>
        <end position="41"/>
    </location>
</feature>
<proteinExistence type="predicted"/>
<comment type="caution">
    <text evidence="2">The sequence shown here is derived from an EMBL/GenBank/DDBJ whole genome shotgun (WGS) entry which is preliminary data.</text>
</comment>
<gene>
    <name evidence="2" type="ORF">EYF80_058286</name>
</gene>
<evidence type="ECO:0000256" key="1">
    <source>
        <dbReference type="SAM" id="MobiDB-lite"/>
    </source>
</evidence>
<organism evidence="2 3">
    <name type="scientific">Liparis tanakae</name>
    <name type="common">Tanaka's snailfish</name>
    <dbReference type="NCBI Taxonomy" id="230148"/>
    <lineage>
        <taxon>Eukaryota</taxon>
        <taxon>Metazoa</taxon>
        <taxon>Chordata</taxon>
        <taxon>Craniata</taxon>
        <taxon>Vertebrata</taxon>
        <taxon>Euteleostomi</taxon>
        <taxon>Actinopterygii</taxon>
        <taxon>Neopterygii</taxon>
        <taxon>Teleostei</taxon>
        <taxon>Neoteleostei</taxon>
        <taxon>Acanthomorphata</taxon>
        <taxon>Eupercaria</taxon>
        <taxon>Perciformes</taxon>
        <taxon>Cottioidei</taxon>
        <taxon>Cottales</taxon>
        <taxon>Liparidae</taxon>
        <taxon>Liparis</taxon>
    </lineage>
</organism>
<reference evidence="2 3" key="1">
    <citation type="submission" date="2019-03" db="EMBL/GenBank/DDBJ databases">
        <title>First draft genome of Liparis tanakae, snailfish: a comprehensive survey of snailfish specific genes.</title>
        <authorList>
            <person name="Kim W."/>
            <person name="Song I."/>
            <person name="Jeong J.-H."/>
            <person name="Kim D."/>
            <person name="Kim S."/>
            <person name="Ryu S."/>
            <person name="Song J.Y."/>
            <person name="Lee S.K."/>
        </authorList>
    </citation>
    <scope>NUCLEOTIDE SEQUENCE [LARGE SCALE GENOMIC DNA]</scope>
    <source>
        <tissue evidence="2">Muscle</tissue>
    </source>
</reference>
<evidence type="ECO:0000313" key="2">
    <source>
        <dbReference type="EMBL" id="TNN31563.1"/>
    </source>
</evidence>
<dbReference type="AlphaFoldDB" id="A0A4Z2ES01"/>
<dbReference type="EMBL" id="SRLO01003347">
    <property type="protein sequence ID" value="TNN31563.1"/>
    <property type="molecule type" value="Genomic_DNA"/>
</dbReference>
<sequence length="155" mass="16015">MSSEAGLTWTERWGSSPGSTAAPPSFLHSTNAIGNANTSHRKTSRLPRLILLLLLPLCPPSSSPRVRQTPHPGPAKPVEDAAVPLVAGLPLQVAALRAAAAGVRHQPGPTAAGLRAQVRLTRPAAPQRVGERDSAGRRGAEAGQLVGEDPACVEV</sequence>
<name>A0A4Z2ES01_9TELE</name>
<feature type="compositionally biased region" description="Basic and acidic residues" evidence="1">
    <location>
        <begin position="129"/>
        <end position="140"/>
    </location>
</feature>